<protein>
    <recommendedName>
        <fullName evidence="15">DNA polymerase eta</fullName>
        <ecNumber evidence="5">2.7.7.7</ecNumber>
    </recommendedName>
</protein>
<dbReference type="EMBL" id="SUNJ01000309">
    <property type="protein sequence ID" value="TPP67756.1"/>
    <property type="molecule type" value="Genomic_DNA"/>
</dbReference>
<dbReference type="Pfam" id="PF18439">
    <property type="entry name" value="zf_UBZ"/>
    <property type="match status" value="1"/>
</dbReference>
<dbReference type="InterPro" id="IPR043128">
    <property type="entry name" value="Rev_trsase/Diguanyl_cyclase"/>
</dbReference>
<evidence type="ECO:0000256" key="3">
    <source>
        <dbReference type="ARBA" id="ARBA00004123"/>
    </source>
</evidence>
<dbReference type="InterPro" id="IPR041298">
    <property type="entry name" value="UBZ3"/>
</dbReference>
<organism evidence="21 22">
    <name type="scientific">Fasciola gigantica</name>
    <name type="common">Giant liver fluke</name>
    <dbReference type="NCBI Taxonomy" id="46835"/>
    <lineage>
        <taxon>Eukaryota</taxon>
        <taxon>Metazoa</taxon>
        <taxon>Spiralia</taxon>
        <taxon>Lophotrochozoa</taxon>
        <taxon>Platyhelminthes</taxon>
        <taxon>Trematoda</taxon>
        <taxon>Digenea</taxon>
        <taxon>Plagiorchiida</taxon>
        <taxon>Echinostomata</taxon>
        <taxon>Echinostomatoidea</taxon>
        <taxon>Fasciolidae</taxon>
        <taxon>Fasciola</taxon>
    </lineage>
</organism>
<dbReference type="PROSITE" id="PS50173">
    <property type="entry name" value="UMUC"/>
    <property type="match status" value="1"/>
</dbReference>
<dbReference type="GO" id="GO:0009411">
    <property type="term" value="P:response to UV"/>
    <property type="evidence" value="ECO:0007669"/>
    <property type="project" value="UniProtKB-ARBA"/>
</dbReference>
<evidence type="ECO:0000256" key="14">
    <source>
        <dbReference type="ARBA" id="ARBA00023242"/>
    </source>
</evidence>
<evidence type="ECO:0000256" key="10">
    <source>
        <dbReference type="ARBA" id="ARBA00022771"/>
    </source>
</evidence>
<evidence type="ECO:0000259" key="19">
    <source>
        <dbReference type="PROSITE" id="PS50173"/>
    </source>
</evidence>
<proteinExistence type="inferred from homology"/>
<dbReference type="FunFam" id="3.40.1170.60:FF:000003">
    <property type="entry name" value="DNA polymerase eta"/>
    <property type="match status" value="1"/>
</dbReference>
<evidence type="ECO:0000313" key="22">
    <source>
        <dbReference type="Proteomes" id="UP000316759"/>
    </source>
</evidence>
<comment type="subcellular location">
    <subcellularLocation>
        <location evidence="3">Nucleus</location>
    </subcellularLocation>
</comment>
<dbReference type="InterPro" id="IPR036775">
    <property type="entry name" value="DNA_pol_Y-fam_lit_finger_sf"/>
</dbReference>
<evidence type="ECO:0000256" key="13">
    <source>
        <dbReference type="ARBA" id="ARBA00023204"/>
    </source>
</evidence>
<dbReference type="InterPro" id="IPR052230">
    <property type="entry name" value="DNA_polymerase_eta"/>
</dbReference>
<dbReference type="PROSITE" id="PS51907">
    <property type="entry name" value="ZF_UBZ3"/>
    <property type="match status" value="1"/>
</dbReference>
<feature type="region of interest" description="Disordered" evidence="18">
    <location>
        <begin position="547"/>
        <end position="592"/>
    </location>
</feature>
<dbReference type="AlphaFoldDB" id="A0A504Z4S5"/>
<dbReference type="GO" id="GO:0005657">
    <property type="term" value="C:replication fork"/>
    <property type="evidence" value="ECO:0007669"/>
    <property type="project" value="TreeGrafter"/>
</dbReference>
<dbReference type="PANTHER" id="PTHR45873">
    <property type="entry name" value="DNA POLYMERASE ETA"/>
    <property type="match status" value="1"/>
</dbReference>
<dbReference type="GO" id="GO:0003887">
    <property type="term" value="F:DNA-directed DNA polymerase activity"/>
    <property type="evidence" value="ECO:0007669"/>
    <property type="project" value="UniProtKB-EC"/>
</dbReference>
<evidence type="ECO:0000256" key="11">
    <source>
        <dbReference type="ARBA" id="ARBA00022833"/>
    </source>
</evidence>
<evidence type="ECO:0000256" key="9">
    <source>
        <dbReference type="ARBA" id="ARBA00022763"/>
    </source>
</evidence>
<sequence length="701" mass="76377">MSRIVLLIDMDCFYVQVEQRDRPETRNKPCAVAQYNGTTGGGIIAVSYEARAQGVKRGMWGKTALKTCPDLILFEVPEKRGKADLAKYRAAGAEVIQCISEFVSNVERASIDEAYIDLTDFVSEQLQQNTHSVVLDTSPTEEAYVVVHSNSISADPCRNPSDVTTSCAPLSEPLSRTDWMEFLSDSFADGERYALASALTYHIRKAILRRTGFKCSAGIAPNKTLAKLACSLNKPNKQTIVPPDSAHVLLISTPISKIRNLGGKLGTAIVNRYGIETLAQLAEVSQVELAKEFGEKTAKWLHDLCRGHDSEPVTVRQIPQSIGCSKNFPGRSALIAVEATRQWLYSLASELVERLEADRREYRRQAARLTLHVRTDTSSSNGGFSRVLPSALLASIGVTDLQDVTKQSPSGNGSQKPGMLHEDRIVQSALRMLQDHLECDGKSEMWKTPITLLAFSAGKFSSDFAIESGNLRTMFAHQNTLAVGLINTGDNASAVQSFDDSSVCEKRKSSPLRQQGAYASNPTTTNAANGVTSSFFKRLRVAELSVSACPSPTKSPMQSPTKRSYTSPEPRVVTSDPSIEPDSNSRSSTNSEAPSVFFTSYTAGDWIVCEECGSRISVWQVPEHSDFHVAQRVQQDWVREARSEGSAVVPKASTSLPSVYAASSSGSSKPKPSVRSTTRGNRKALVAMGTLDRFIHSSRSS</sequence>
<dbReference type="GO" id="GO:0005634">
    <property type="term" value="C:nucleus"/>
    <property type="evidence" value="ECO:0007669"/>
    <property type="project" value="UniProtKB-SubCell"/>
</dbReference>
<dbReference type="OrthoDB" id="5723at2759"/>
<evidence type="ECO:0000256" key="6">
    <source>
        <dbReference type="ARBA" id="ARBA00022679"/>
    </source>
</evidence>
<feature type="compositionally biased region" description="Polar residues" evidence="18">
    <location>
        <begin position="548"/>
        <end position="567"/>
    </location>
</feature>
<name>A0A504Z4S5_FASGI</name>
<evidence type="ECO:0000256" key="15">
    <source>
        <dbReference type="ARBA" id="ARBA00044975"/>
    </source>
</evidence>
<dbReference type="GO" id="GO:0008270">
    <property type="term" value="F:zinc ion binding"/>
    <property type="evidence" value="ECO:0007669"/>
    <property type="project" value="UniProtKB-KW"/>
</dbReference>
<dbReference type="GO" id="GO:0006281">
    <property type="term" value="P:DNA repair"/>
    <property type="evidence" value="ECO:0007669"/>
    <property type="project" value="UniProtKB-KW"/>
</dbReference>
<evidence type="ECO:0000256" key="1">
    <source>
        <dbReference type="ARBA" id="ARBA00001936"/>
    </source>
</evidence>
<keyword evidence="12" id="KW-0460">Magnesium</keyword>
<evidence type="ECO:0000256" key="5">
    <source>
        <dbReference type="ARBA" id="ARBA00012417"/>
    </source>
</evidence>
<dbReference type="GO" id="GO:0035861">
    <property type="term" value="C:site of double-strand break"/>
    <property type="evidence" value="ECO:0007669"/>
    <property type="project" value="TreeGrafter"/>
</dbReference>
<dbReference type="Pfam" id="PF21704">
    <property type="entry name" value="POLH-Rev1_HhH"/>
    <property type="match status" value="1"/>
</dbReference>
<dbReference type="EC" id="2.7.7.7" evidence="5"/>
<keyword evidence="7" id="KW-0548">Nucleotidyltransferase</keyword>
<keyword evidence="10" id="KW-0863">Zinc-finger</keyword>
<comment type="similarity">
    <text evidence="4">Belongs to the DNA polymerase type-Y family.</text>
</comment>
<feature type="compositionally biased region" description="Low complexity" evidence="18">
    <location>
        <begin position="653"/>
        <end position="676"/>
    </location>
</feature>
<comment type="caution">
    <text evidence="21">The sequence shown here is derived from an EMBL/GenBank/DDBJ whole genome shotgun (WGS) entry which is preliminary data.</text>
</comment>
<dbReference type="Pfam" id="PF11799">
    <property type="entry name" value="IMS_C"/>
    <property type="match status" value="1"/>
</dbReference>
<feature type="region of interest" description="Disordered" evidence="18">
    <location>
        <begin position="503"/>
        <end position="525"/>
    </location>
</feature>
<comment type="cofactor">
    <cofactor evidence="2">
        <name>Mg(2+)</name>
        <dbReference type="ChEBI" id="CHEBI:18420"/>
    </cofactor>
</comment>
<dbReference type="GO" id="GO:0042276">
    <property type="term" value="P:error-prone translesion synthesis"/>
    <property type="evidence" value="ECO:0007669"/>
    <property type="project" value="TreeGrafter"/>
</dbReference>
<feature type="compositionally biased region" description="Polar residues" evidence="18">
    <location>
        <begin position="511"/>
        <end position="525"/>
    </location>
</feature>
<keyword evidence="13" id="KW-0234">DNA repair</keyword>
<dbReference type="InterPro" id="IPR043502">
    <property type="entry name" value="DNA/RNA_pol_sf"/>
</dbReference>
<dbReference type="Pfam" id="PF00817">
    <property type="entry name" value="IMS"/>
    <property type="match status" value="1"/>
</dbReference>
<comment type="cofactor">
    <cofactor evidence="1">
        <name>Mn(2+)</name>
        <dbReference type="ChEBI" id="CHEBI:29035"/>
    </cofactor>
</comment>
<dbReference type="SUPFAM" id="SSF100879">
    <property type="entry name" value="Lesion bypass DNA polymerase (Y-family), little finger domain"/>
    <property type="match status" value="1"/>
</dbReference>
<dbReference type="STRING" id="46835.A0A504Z4S5"/>
<dbReference type="PIRSF" id="PIRSF036603">
    <property type="entry name" value="DPol_eta"/>
    <property type="match status" value="1"/>
</dbReference>
<dbReference type="GO" id="GO:0003684">
    <property type="term" value="F:damaged DNA binding"/>
    <property type="evidence" value="ECO:0007669"/>
    <property type="project" value="InterPro"/>
</dbReference>
<dbReference type="InterPro" id="IPR017961">
    <property type="entry name" value="DNA_pol_Y-fam_little_finger"/>
</dbReference>
<dbReference type="Gene3D" id="3.40.1170.60">
    <property type="match status" value="1"/>
</dbReference>
<keyword evidence="11" id="KW-0862">Zinc</keyword>
<evidence type="ECO:0000256" key="8">
    <source>
        <dbReference type="ARBA" id="ARBA00022723"/>
    </source>
</evidence>
<evidence type="ECO:0000256" key="18">
    <source>
        <dbReference type="SAM" id="MobiDB-lite"/>
    </source>
</evidence>
<gene>
    <name evidence="21" type="ORF">FGIG_06091</name>
</gene>
<dbReference type="PANTHER" id="PTHR45873:SF1">
    <property type="entry name" value="DNA POLYMERASE ETA"/>
    <property type="match status" value="1"/>
</dbReference>
<evidence type="ECO:0000256" key="4">
    <source>
        <dbReference type="ARBA" id="ARBA00010945"/>
    </source>
</evidence>
<feature type="region of interest" description="Disordered" evidence="18">
    <location>
        <begin position="644"/>
        <end position="683"/>
    </location>
</feature>
<keyword evidence="9" id="KW-0227">DNA damage</keyword>
<evidence type="ECO:0000256" key="17">
    <source>
        <dbReference type="SAM" id="Coils"/>
    </source>
</evidence>
<dbReference type="Gene3D" id="1.10.150.20">
    <property type="entry name" value="5' to 3' exonuclease, C-terminal subdomain"/>
    <property type="match status" value="1"/>
</dbReference>
<evidence type="ECO:0000256" key="12">
    <source>
        <dbReference type="ARBA" id="ARBA00022842"/>
    </source>
</evidence>
<evidence type="ECO:0000259" key="20">
    <source>
        <dbReference type="PROSITE" id="PS51907"/>
    </source>
</evidence>
<evidence type="ECO:0000256" key="2">
    <source>
        <dbReference type="ARBA" id="ARBA00001946"/>
    </source>
</evidence>
<feature type="coiled-coil region" evidence="17">
    <location>
        <begin position="345"/>
        <end position="372"/>
    </location>
</feature>
<keyword evidence="8" id="KW-0479">Metal-binding</keyword>
<comment type="catalytic activity">
    <reaction evidence="16">
        <text>DNA(n) + a 2'-deoxyribonucleoside 5'-triphosphate = DNA(n+1) + diphosphate</text>
        <dbReference type="Rhea" id="RHEA:22508"/>
        <dbReference type="Rhea" id="RHEA-COMP:17339"/>
        <dbReference type="Rhea" id="RHEA-COMP:17340"/>
        <dbReference type="ChEBI" id="CHEBI:33019"/>
        <dbReference type="ChEBI" id="CHEBI:61560"/>
        <dbReference type="ChEBI" id="CHEBI:173112"/>
        <dbReference type="EC" id="2.7.7.7"/>
    </reaction>
</comment>
<keyword evidence="22" id="KW-1185">Reference proteome</keyword>
<feature type="compositionally biased region" description="Polar residues" evidence="18">
    <location>
        <begin position="575"/>
        <end position="592"/>
    </location>
</feature>
<evidence type="ECO:0000256" key="16">
    <source>
        <dbReference type="ARBA" id="ARBA00049244"/>
    </source>
</evidence>
<evidence type="ECO:0000256" key="7">
    <source>
        <dbReference type="ARBA" id="ARBA00022695"/>
    </source>
</evidence>
<dbReference type="FunFam" id="1.10.150.20:FF:000014">
    <property type="entry name" value="Polymerase (DNA directed), eta"/>
    <property type="match status" value="1"/>
</dbReference>
<feature type="domain" description="UmuC" evidence="19">
    <location>
        <begin position="5"/>
        <end position="262"/>
    </location>
</feature>
<dbReference type="InterPro" id="IPR001126">
    <property type="entry name" value="UmuC"/>
</dbReference>
<feature type="domain" description="UBZ3-type" evidence="20">
    <location>
        <begin position="602"/>
        <end position="636"/>
    </location>
</feature>
<dbReference type="Proteomes" id="UP000316759">
    <property type="component" value="Unassembled WGS sequence"/>
</dbReference>
<accession>A0A504Z4S5</accession>
<keyword evidence="6" id="KW-0808">Transferase</keyword>
<dbReference type="Gene3D" id="3.30.1490.100">
    <property type="entry name" value="DNA polymerase, Y-family, little finger domain"/>
    <property type="match status" value="1"/>
</dbReference>
<keyword evidence="14" id="KW-0539">Nucleus</keyword>
<dbReference type="SUPFAM" id="SSF56672">
    <property type="entry name" value="DNA/RNA polymerases"/>
    <property type="match status" value="1"/>
</dbReference>
<reference evidence="21 22" key="1">
    <citation type="submission" date="2019-04" db="EMBL/GenBank/DDBJ databases">
        <title>Annotation for the trematode Fasciola gigantica.</title>
        <authorList>
            <person name="Choi Y.-J."/>
        </authorList>
    </citation>
    <scope>NUCLEOTIDE SEQUENCE [LARGE SCALE GENOMIC DNA]</scope>
    <source>
        <strain evidence="21">Uganda_cow_1</strain>
    </source>
</reference>
<keyword evidence="17" id="KW-0175">Coiled coil</keyword>
<evidence type="ECO:0000313" key="21">
    <source>
        <dbReference type="EMBL" id="TPP67756.1"/>
    </source>
</evidence>
<dbReference type="Gene3D" id="3.30.70.270">
    <property type="match status" value="1"/>
</dbReference>